<dbReference type="InterPro" id="IPR003115">
    <property type="entry name" value="ParB_N"/>
</dbReference>
<dbReference type="Pfam" id="PF02195">
    <property type="entry name" value="ParB_N"/>
    <property type="match status" value="1"/>
</dbReference>
<dbReference type="InterPro" id="IPR050336">
    <property type="entry name" value="Chromosome_partition/occlusion"/>
</dbReference>
<dbReference type="SMART" id="SM00470">
    <property type="entry name" value="ParB"/>
    <property type="match status" value="1"/>
</dbReference>
<dbReference type="AlphaFoldDB" id="A0A1Y2JXP2"/>
<accession>A0A1Y2JXP2</accession>
<dbReference type="PANTHER" id="PTHR33375:SF1">
    <property type="entry name" value="CHROMOSOME-PARTITIONING PROTEIN PARB-RELATED"/>
    <property type="match status" value="1"/>
</dbReference>
<dbReference type="SUPFAM" id="SSF110849">
    <property type="entry name" value="ParB/Sulfiredoxin"/>
    <property type="match status" value="1"/>
</dbReference>
<comment type="caution">
    <text evidence="2">The sequence shown here is derived from an EMBL/GenBank/DDBJ whole genome shotgun (WGS) entry which is preliminary data.</text>
</comment>
<name>A0A1Y2JXP2_BRAJP</name>
<dbReference type="GO" id="GO:0005694">
    <property type="term" value="C:chromosome"/>
    <property type="evidence" value="ECO:0007669"/>
    <property type="project" value="TreeGrafter"/>
</dbReference>
<dbReference type="InterPro" id="IPR036086">
    <property type="entry name" value="ParB/Sulfiredoxin_sf"/>
</dbReference>
<proteinExistence type="predicted"/>
<dbReference type="Proteomes" id="UP000193335">
    <property type="component" value="Unassembled WGS sequence"/>
</dbReference>
<evidence type="ECO:0000313" key="3">
    <source>
        <dbReference type="Proteomes" id="UP000193335"/>
    </source>
</evidence>
<organism evidence="2 3">
    <name type="scientific">Bradyrhizobium japonicum</name>
    <dbReference type="NCBI Taxonomy" id="375"/>
    <lineage>
        <taxon>Bacteria</taxon>
        <taxon>Pseudomonadati</taxon>
        <taxon>Pseudomonadota</taxon>
        <taxon>Alphaproteobacteria</taxon>
        <taxon>Hyphomicrobiales</taxon>
        <taxon>Nitrobacteraceae</taxon>
        <taxon>Bradyrhizobium</taxon>
    </lineage>
</organism>
<feature type="domain" description="ParB-like N-terminal" evidence="1">
    <location>
        <begin position="1"/>
        <end position="89"/>
    </location>
</feature>
<protein>
    <recommendedName>
        <fullName evidence="1">ParB-like N-terminal domain-containing protein</fullName>
    </recommendedName>
</protein>
<dbReference type="PANTHER" id="PTHR33375">
    <property type="entry name" value="CHROMOSOME-PARTITIONING PROTEIN PARB-RELATED"/>
    <property type="match status" value="1"/>
</dbReference>
<reference evidence="2 3" key="1">
    <citation type="submission" date="2017-03" db="EMBL/GenBank/DDBJ databases">
        <title>Whole genome sequences of fourteen strains of Bradyrhizobium canariense and one strain of Bradyrhizobium japonicum isolated from Lupinus (Papilionoideae: Genisteae) species in Algeria.</title>
        <authorList>
            <person name="Crovadore J."/>
            <person name="Chekireb D."/>
            <person name="Brachmann A."/>
            <person name="Chablais R."/>
            <person name="Cochard B."/>
            <person name="Lefort F."/>
        </authorList>
    </citation>
    <scope>NUCLEOTIDE SEQUENCE [LARGE SCALE GENOMIC DNA]</scope>
    <source>
        <strain evidence="2 3">UBMA197</strain>
    </source>
</reference>
<sequence length="280" mass="30555">MRKIEAHPDAAIFPMMSADDLANLAADIKAHGLVHPIVIGKIEVADGKTKEVIVDGRNRYEACEIAGVEPRFAELNGHDPKAFILSSNIARRHMTAGQRAMAYARIYPTQGTRGRGNKIPKFGEFTGVTSQRVADARLILEWAPDLVDNVQNGSTIISEGVKEAKKRADAASTEEAKLDKLRNAAPDLADLVAEARMKLDEATAAAKERADSLIRQRKLVAEEMARTLDFFVQDNLDAETRAEQIAALFDVTQATAEMKQMSETLALLISHAQRGGTHGE</sequence>
<evidence type="ECO:0000259" key="1">
    <source>
        <dbReference type="SMART" id="SM00470"/>
    </source>
</evidence>
<dbReference type="Gene3D" id="3.90.1530.30">
    <property type="match status" value="1"/>
</dbReference>
<gene>
    <name evidence="2" type="ORF">BSZ19_04880</name>
</gene>
<evidence type="ECO:0000313" key="2">
    <source>
        <dbReference type="EMBL" id="OSJ36319.1"/>
    </source>
</evidence>
<dbReference type="GO" id="GO:0007059">
    <property type="term" value="P:chromosome segregation"/>
    <property type="evidence" value="ECO:0007669"/>
    <property type="project" value="TreeGrafter"/>
</dbReference>
<dbReference type="RefSeq" id="WP_085398707.1">
    <property type="nucleotide sequence ID" value="NZ_NAFL01000198.1"/>
</dbReference>
<dbReference type="EMBL" id="NAFL01000198">
    <property type="protein sequence ID" value="OSJ36319.1"/>
    <property type="molecule type" value="Genomic_DNA"/>
</dbReference>